<evidence type="ECO:0000313" key="11">
    <source>
        <dbReference type="EMBL" id="KAK7046397.1"/>
    </source>
</evidence>
<dbReference type="Gene3D" id="1.10.630.10">
    <property type="entry name" value="Cytochrome P450"/>
    <property type="match status" value="1"/>
</dbReference>
<dbReference type="PANTHER" id="PTHR46300">
    <property type="entry name" value="P450, PUTATIVE (EUROFUNG)-RELATED-RELATED"/>
    <property type="match status" value="1"/>
</dbReference>
<comment type="cofactor">
    <cofactor evidence="1 9">
        <name>heme</name>
        <dbReference type="ChEBI" id="CHEBI:30413"/>
    </cofactor>
</comment>
<feature type="binding site" description="axial binding residue" evidence="9">
    <location>
        <position position="440"/>
    </location>
    <ligand>
        <name>heme</name>
        <dbReference type="ChEBI" id="CHEBI:30413"/>
    </ligand>
    <ligandPart>
        <name>Fe</name>
        <dbReference type="ChEBI" id="CHEBI:18248"/>
    </ligandPart>
</feature>
<comment type="caution">
    <text evidence="11">The sequence shown here is derived from an EMBL/GenBank/DDBJ whole genome shotgun (WGS) entry which is preliminary data.</text>
</comment>
<name>A0AAW0D1K9_9AGAR</name>
<reference evidence="11 12" key="1">
    <citation type="journal article" date="2024" name="J Genomics">
        <title>Draft genome sequencing and assembly of Favolaschia claudopus CIRM-BRFM 2984 isolated from oak limbs.</title>
        <authorList>
            <person name="Navarro D."/>
            <person name="Drula E."/>
            <person name="Chaduli D."/>
            <person name="Cazenave R."/>
            <person name="Ahrendt S."/>
            <person name="Wang J."/>
            <person name="Lipzen A."/>
            <person name="Daum C."/>
            <person name="Barry K."/>
            <person name="Grigoriev I.V."/>
            <person name="Favel A."/>
            <person name="Rosso M.N."/>
            <person name="Martin F."/>
        </authorList>
    </citation>
    <scope>NUCLEOTIDE SEQUENCE [LARGE SCALE GENOMIC DNA]</scope>
    <source>
        <strain evidence="11 12">CIRM-BRFM 2984</strain>
    </source>
</reference>
<evidence type="ECO:0000256" key="10">
    <source>
        <dbReference type="RuleBase" id="RU000461"/>
    </source>
</evidence>
<protein>
    <submittedName>
        <fullName evidence="11">Cytochrome P450</fullName>
    </submittedName>
</protein>
<proteinExistence type="inferred from homology"/>
<evidence type="ECO:0000256" key="5">
    <source>
        <dbReference type="ARBA" id="ARBA00022723"/>
    </source>
</evidence>
<dbReference type="Pfam" id="PF00067">
    <property type="entry name" value="p450"/>
    <property type="match status" value="1"/>
</dbReference>
<keyword evidence="12" id="KW-1185">Reference proteome</keyword>
<gene>
    <name evidence="11" type="ORF">R3P38DRAFT_2873602</name>
</gene>
<evidence type="ECO:0000256" key="3">
    <source>
        <dbReference type="ARBA" id="ARBA00010617"/>
    </source>
</evidence>
<dbReference type="PROSITE" id="PS00086">
    <property type="entry name" value="CYTOCHROME_P450"/>
    <property type="match status" value="1"/>
</dbReference>
<dbReference type="InterPro" id="IPR001128">
    <property type="entry name" value="Cyt_P450"/>
</dbReference>
<keyword evidence="5 9" id="KW-0479">Metal-binding</keyword>
<comment type="pathway">
    <text evidence="2">Secondary metabolite biosynthesis.</text>
</comment>
<evidence type="ECO:0000256" key="1">
    <source>
        <dbReference type="ARBA" id="ARBA00001971"/>
    </source>
</evidence>
<dbReference type="InterPro" id="IPR036396">
    <property type="entry name" value="Cyt_P450_sf"/>
</dbReference>
<keyword evidence="7 9" id="KW-0408">Iron</keyword>
<accession>A0AAW0D1K9</accession>
<dbReference type="GO" id="GO:0005506">
    <property type="term" value="F:iron ion binding"/>
    <property type="evidence" value="ECO:0007669"/>
    <property type="project" value="InterPro"/>
</dbReference>
<dbReference type="Proteomes" id="UP001362999">
    <property type="component" value="Unassembled WGS sequence"/>
</dbReference>
<keyword evidence="8 10" id="KW-0503">Monooxygenase</keyword>
<organism evidence="11 12">
    <name type="scientific">Favolaschia claudopus</name>
    <dbReference type="NCBI Taxonomy" id="2862362"/>
    <lineage>
        <taxon>Eukaryota</taxon>
        <taxon>Fungi</taxon>
        <taxon>Dikarya</taxon>
        <taxon>Basidiomycota</taxon>
        <taxon>Agaricomycotina</taxon>
        <taxon>Agaricomycetes</taxon>
        <taxon>Agaricomycetidae</taxon>
        <taxon>Agaricales</taxon>
        <taxon>Marasmiineae</taxon>
        <taxon>Mycenaceae</taxon>
        <taxon>Favolaschia</taxon>
    </lineage>
</organism>
<dbReference type="CDD" id="cd11065">
    <property type="entry name" value="CYP64-like"/>
    <property type="match status" value="1"/>
</dbReference>
<evidence type="ECO:0000256" key="8">
    <source>
        <dbReference type="ARBA" id="ARBA00023033"/>
    </source>
</evidence>
<sequence>MASSILFTVITLCITLGTVLYARRKRSALPLPPGPKKRAFFGNIFDIPQTHPWEAYMAWSKELNSDILHLDLAGTSLIVLSSPKAADALLEKRSALYSDRPRLPMLVELMGWDFNVAMMKYGDEWRAHRRLFNQRFTAKASLQYRPQQLVATHHLLQNLLNEPDSFMNHFRQWASEIIMAVAYGIDVLPSEDPYVSLAYEAVETLSYAGVPGRFIVDSLPFLKYVPSWFPGAKFRRQAKEWRKISTQLGDVPFKETKRRMELGTAKPSFTADTLNALKDSTEEYYTESTVRATSATMYLGGADTTVSALGSFVLGMLANPAAQRKAQALIDAVTGGKSLPDYADRDALPYVDAIVKEVLRWKNVGPMAIPHFLAVEDEYQGYRIPANSIVVGNTWAILHDETVYPDPYAFNPERFLREDGTLNPEVPSPDEAFGYGRRRCPGRHMADAGLWVAIASILASFDITKAMDEHGREIEPSYEFDAGFIKYVSLSLMLCSKPMCGILYSAPLPFKCSIQPRSQKMAELVRATGQEL</sequence>
<dbReference type="InterPro" id="IPR050364">
    <property type="entry name" value="Cytochrome_P450_fung"/>
</dbReference>
<dbReference type="InterPro" id="IPR017972">
    <property type="entry name" value="Cyt_P450_CS"/>
</dbReference>
<dbReference type="PANTHER" id="PTHR46300:SF7">
    <property type="entry name" value="P450, PUTATIVE (EUROFUNG)-RELATED"/>
    <property type="match status" value="1"/>
</dbReference>
<evidence type="ECO:0000313" key="12">
    <source>
        <dbReference type="Proteomes" id="UP001362999"/>
    </source>
</evidence>
<evidence type="ECO:0000256" key="7">
    <source>
        <dbReference type="ARBA" id="ARBA00023004"/>
    </source>
</evidence>
<dbReference type="InterPro" id="IPR002401">
    <property type="entry name" value="Cyt_P450_E_grp-I"/>
</dbReference>
<dbReference type="GO" id="GO:0020037">
    <property type="term" value="F:heme binding"/>
    <property type="evidence" value="ECO:0007669"/>
    <property type="project" value="InterPro"/>
</dbReference>
<dbReference type="PRINTS" id="PR00463">
    <property type="entry name" value="EP450I"/>
</dbReference>
<keyword evidence="6 10" id="KW-0560">Oxidoreductase</keyword>
<keyword evidence="4 9" id="KW-0349">Heme</keyword>
<evidence type="ECO:0000256" key="6">
    <source>
        <dbReference type="ARBA" id="ARBA00023002"/>
    </source>
</evidence>
<evidence type="ECO:0000256" key="2">
    <source>
        <dbReference type="ARBA" id="ARBA00005179"/>
    </source>
</evidence>
<evidence type="ECO:0000256" key="4">
    <source>
        <dbReference type="ARBA" id="ARBA00022617"/>
    </source>
</evidence>
<dbReference type="SUPFAM" id="SSF48264">
    <property type="entry name" value="Cytochrome P450"/>
    <property type="match status" value="1"/>
</dbReference>
<dbReference type="EMBL" id="JAWWNJ010000010">
    <property type="protein sequence ID" value="KAK7046397.1"/>
    <property type="molecule type" value="Genomic_DNA"/>
</dbReference>
<dbReference type="AlphaFoldDB" id="A0AAW0D1K9"/>
<dbReference type="GO" id="GO:0016705">
    <property type="term" value="F:oxidoreductase activity, acting on paired donors, with incorporation or reduction of molecular oxygen"/>
    <property type="evidence" value="ECO:0007669"/>
    <property type="project" value="InterPro"/>
</dbReference>
<evidence type="ECO:0000256" key="9">
    <source>
        <dbReference type="PIRSR" id="PIRSR602401-1"/>
    </source>
</evidence>
<comment type="similarity">
    <text evidence="3 10">Belongs to the cytochrome P450 family.</text>
</comment>
<dbReference type="GO" id="GO:0004497">
    <property type="term" value="F:monooxygenase activity"/>
    <property type="evidence" value="ECO:0007669"/>
    <property type="project" value="UniProtKB-KW"/>
</dbReference>